<keyword evidence="2" id="KW-1185">Reference proteome</keyword>
<accession>A0A4S5BZ37</accession>
<name>A0A4S5BZ37_9BURK</name>
<reference evidence="1 2" key="1">
    <citation type="submission" date="2019-04" db="EMBL/GenBank/DDBJ databases">
        <title>Lampropedia sp YIM MLB12 draf genome.</title>
        <authorList>
            <person name="Wang Y.-X."/>
        </authorList>
    </citation>
    <scope>NUCLEOTIDE SEQUENCE [LARGE SCALE GENOMIC DNA]</scope>
    <source>
        <strain evidence="1 2">YIM MLB12</strain>
    </source>
</reference>
<evidence type="ECO:0000313" key="1">
    <source>
        <dbReference type="EMBL" id="THJ36591.1"/>
    </source>
</evidence>
<dbReference type="GO" id="GO:0009360">
    <property type="term" value="C:DNA polymerase III complex"/>
    <property type="evidence" value="ECO:0007669"/>
    <property type="project" value="TreeGrafter"/>
</dbReference>
<dbReference type="OrthoDB" id="9811073at2"/>
<dbReference type="InterPro" id="IPR027417">
    <property type="entry name" value="P-loop_NTPase"/>
</dbReference>
<protein>
    <submittedName>
        <fullName evidence="1">DNA polymerase III subunit delta</fullName>
    </submittedName>
</protein>
<dbReference type="AlphaFoldDB" id="A0A4S5BZ37"/>
<proteinExistence type="predicted"/>
<dbReference type="Proteomes" id="UP000306236">
    <property type="component" value="Unassembled WGS sequence"/>
</dbReference>
<sequence length="360" mass="38944">MPAAPEMPWLPAQLNALLAQQGHALLLEGPSGLGQFALAMGWAKALLCEAHALGTPLAPACGVCESCHAVQVHTHPDLLVLLPEAMQLDLGWSSADTDSASEAKRKPSQEIRVEAMRKMITFCQRTDARGRGKVVVVYPAESMNTVTANALLKTLEEPPGNSRFVLATEASHRLLPTIRSRCHSWKMAWPADAEIHAWLSAGHSTAEQVQGAMQASGGRPQNAWELLQSGFEPQAWSQLPRQLLQGQAGLLAAASPSQTIAVLQQLCHDVMAMVVGAVPRYFSQDSLKPLVAHLGAQTGETITQQLQQGGQSPRQRTLERLAQWSVDLQQAQRTSEHPFAPELMLTALLDQASQALQAKR</sequence>
<dbReference type="EMBL" id="SSWX01000001">
    <property type="protein sequence ID" value="THJ36591.1"/>
    <property type="molecule type" value="Genomic_DNA"/>
</dbReference>
<dbReference type="PANTHER" id="PTHR11669:SF8">
    <property type="entry name" value="DNA POLYMERASE III SUBUNIT DELTA"/>
    <property type="match status" value="1"/>
</dbReference>
<dbReference type="Gene3D" id="3.40.50.300">
    <property type="entry name" value="P-loop containing nucleotide triphosphate hydrolases"/>
    <property type="match status" value="1"/>
</dbReference>
<dbReference type="InterPro" id="IPR050238">
    <property type="entry name" value="DNA_Rep/Repair_Clamp_Loader"/>
</dbReference>
<dbReference type="SUPFAM" id="SSF52540">
    <property type="entry name" value="P-loop containing nucleoside triphosphate hydrolases"/>
    <property type="match status" value="1"/>
</dbReference>
<gene>
    <name evidence="1" type="ORF">E8K88_00585</name>
</gene>
<evidence type="ECO:0000313" key="2">
    <source>
        <dbReference type="Proteomes" id="UP000306236"/>
    </source>
</evidence>
<organism evidence="1 2">
    <name type="scientific">Lampropedia aestuarii</name>
    <dbReference type="NCBI Taxonomy" id="2562762"/>
    <lineage>
        <taxon>Bacteria</taxon>
        <taxon>Pseudomonadati</taxon>
        <taxon>Pseudomonadota</taxon>
        <taxon>Betaproteobacteria</taxon>
        <taxon>Burkholderiales</taxon>
        <taxon>Comamonadaceae</taxon>
        <taxon>Lampropedia</taxon>
    </lineage>
</organism>
<dbReference type="GO" id="GO:0006261">
    <property type="term" value="P:DNA-templated DNA replication"/>
    <property type="evidence" value="ECO:0007669"/>
    <property type="project" value="TreeGrafter"/>
</dbReference>
<dbReference type="Pfam" id="PF13177">
    <property type="entry name" value="DNA_pol3_delta2"/>
    <property type="match status" value="1"/>
</dbReference>
<comment type="caution">
    <text evidence="1">The sequence shown here is derived from an EMBL/GenBank/DDBJ whole genome shotgun (WGS) entry which is preliminary data.</text>
</comment>
<dbReference type="PANTHER" id="PTHR11669">
    <property type="entry name" value="REPLICATION FACTOR C / DNA POLYMERASE III GAMMA-TAU SUBUNIT"/>
    <property type="match status" value="1"/>
</dbReference>